<keyword evidence="6" id="KW-1185">Reference proteome</keyword>
<evidence type="ECO:0000313" key="6">
    <source>
        <dbReference type="Proteomes" id="UP000481861"/>
    </source>
</evidence>
<sequence length="1093" mass="122197">MSGASTGSRSGGADEWRGRDGARDGKASKGLYPPMAEISASATEKALKLSAQTIGRVVAEGRHHLTQAKTWLNSRGSPAAAWWEYIVAYELIVNLVPQHRDFYDKIKQSRSQLHHEFNDLLREVTANEERFLRIKDIIVNDNKRNGPKAISSQPSSRPSSITSDSTMRTEGPGSRSSRTSNGSFVPRRDDELMIPDVPLNVPNGRASTASPPDSPRQKPSVQPKPPSLHGRVVQHNTSVANGAGISDLAERFSKLRGVAAPIYTTSVNSNDDPSVKMPSPSEYQSSSRPLGPRGMPPPPPHAPPPHPPRLPLDTQLAASLPKEPSPTYSPARNFGQPGINPPRSTARSMVGSGGRSNSLASSASSYAPNTDRDPDSYFPAQPGAQHGPLTRRASVKPVELQITVEKLYDYMKMYNVLVIDVRDREEFDSGHIFTGSIMCIEPTALQDNISAEQLQDRLVLSPDDEQAMYERRNEYDLVIYYDESTKTNNFLQRHKRDDKETALKRLYDTLHEFNSEKPLLRPPIFLMGGIDAWVDLFGSQALKMSTTATVVANGQVKPIRAIRRAPAPSHNAKLNLHRRRRHEYNPMDADEERQWLEEARKGRAVVEHPGDGDYDDEESTSPMYRTTEDFLRRFPDVELDQQSMMYPTPQSRPTGQYVAPPPLPAPSRPAPSVPRVSYSGVHERQVAAQGRGTQPPTYVSPGRYGHIRLHKTGLVNFGVTCYMNSVVQCLSANSGLTEIFLSGKYAQNLQRENWKGTKGILPEAYATLLSNLYKGDVISVRPSTFRKVCGLYGSVWRIDEQQDAKEFLEFVLDNLHEDLNVTWNKPPLKSLTDAEEAIRENTPRQYAARIEWGRYQYRDLSSIGNLFAGQHASQLTCQTCGTTSTTYEAFWSISVQIPRDRPCDLRDCLRSYCSAERLDGADIWRCPRCKKDREAIKKITITRAPETLVVHFKRFTASRTESARKVRTPIHFPLQGLDLGPFMEPPISPEEEAFIMSNNRDAPAQLMGLKTDPAMNGPYIYNAYAVIWHIGASLGSGHYIALVKDKSRGCWRSYNDDRISDFEPGQLPPENRLQNEKAYIVFYEREKVASGAL</sequence>
<feature type="compositionally biased region" description="Polar residues" evidence="2">
    <location>
        <begin position="645"/>
        <end position="654"/>
    </location>
</feature>
<proteinExistence type="inferred from homology"/>
<dbReference type="OrthoDB" id="292964at2759"/>
<feature type="region of interest" description="Disordered" evidence="2">
    <location>
        <begin position="1"/>
        <end position="30"/>
    </location>
</feature>
<dbReference type="Pfam" id="PF00581">
    <property type="entry name" value="Rhodanese"/>
    <property type="match status" value="1"/>
</dbReference>
<organism evidence="5 6">
    <name type="scientific">Massariosphaeria phaeospora</name>
    <dbReference type="NCBI Taxonomy" id="100035"/>
    <lineage>
        <taxon>Eukaryota</taxon>
        <taxon>Fungi</taxon>
        <taxon>Dikarya</taxon>
        <taxon>Ascomycota</taxon>
        <taxon>Pezizomycotina</taxon>
        <taxon>Dothideomycetes</taxon>
        <taxon>Pleosporomycetidae</taxon>
        <taxon>Pleosporales</taxon>
        <taxon>Pleosporales incertae sedis</taxon>
        <taxon>Massariosphaeria</taxon>
    </lineage>
</organism>
<dbReference type="InterPro" id="IPR001394">
    <property type="entry name" value="Peptidase_C19_UCH"/>
</dbReference>
<evidence type="ECO:0000259" key="3">
    <source>
        <dbReference type="PROSITE" id="PS50206"/>
    </source>
</evidence>
<dbReference type="CDD" id="cd02674">
    <property type="entry name" value="Peptidase_C19R"/>
    <property type="match status" value="1"/>
</dbReference>
<dbReference type="InterPro" id="IPR001763">
    <property type="entry name" value="Rhodanese-like_dom"/>
</dbReference>
<evidence type="ECO:0000256" key="2">
    <source>
        <dbReference type="SAM" id="MobiDB-lite"/>
    </source>
</evidence>
<feature type="domain" description="Rhodanese" evidence="3">
    <location>
        <begin position="412"/>
        <end position="432"/>
    </location>
</feature>
<evidence type="ECO:0000259" key="4">
    <source>
        <dbReference type="PROSITE" id="PS50235"/>
    </source>
</evidence>
<dbReference type="InterPro" id="IPR028889">
    <property type="entry name" value="USP"/>
</dbReference>
<name>A0A7C8I3X5_9PLEO</name>
<dbReference type="PANTHER" id="PTHR21646:SF23">
    <property type="entry name" value="UBIQUITIN CARBOXYL-TERMINAL HYDROLASE USP2"/>
    <property type="match status" value="1"/>
</dbReference>
<reference evidence="5 6" key="1">
    <citation type="submission" date="2020-01" db="EMBL/GenBank/DDBJ databases">
        <authorList>
            <consortium name="DOE Joint Genome Institute"/>
            <person name="Haridas S."/>
            <person name="Albert R."/>
            <person name="Binder M."/>
            <person name="Bloem J."/>
            <person name="Labutti K."/>
            <person name="Salamov A."/>
            <person name="Andreopoulos B."/>
            <person name="Baker S.E."/>
            <person name="Barry K."/>
            <person name="Bills G."/>
            <person name="Bluhm B.H."/>
            <person name="Cannon C."/>
            <person name="Castanera R."/>
            <person name="Culley D.E."/>
            <person name="Daum C."/>
            <person name="Ezra D."/>
            <person name="Gonzalez J.B."/>
            <person name="Henrissat B."/>
            <person name="Kuo A."/>
            <person name="Liang C."/>
            <person name="Lipzen A."/>
            <person name="Lutzoni F."/>
            <person name="Magnuson J."/>
            <person name="Mondo S."/>
            <person name="Nolan M."/>
            <person name="Ohm R."/>
            <person name="Pangilinan J."/>
            <person name="Park H.-J.H."/>
            <person name="Ramirez L."/>
            <person name="Alfaro M."/>
            <person name="Sun H."/>
            <person name="Tritt A."/>
            <person name="Yoshinaga Y."/>
            <person name="Zwiers L.-H.L."/>
            <person name="Turgeon B.G."/>
            <person name="Goodwin S.B."/>
            <person name="Spatafora J.W."/>
            <person name="Crous P.W."/>
            <person name="Grigoriev I.V."/>
        </authorList>
    </citation>
    <scope>NUCLEOTIDE SEQUENCE [LARGE SCALE GENOMIC DNA]</scope>
    <source>
        <strain evidence="5 6">CBS 611.86</strain>
    </source>
</reference>
<feature type="compositionally biased region" description="Polar residues" evidence="2">
    <location>
        <begin position="174"/>
        <end position="183"/>
    </location>
</feature>
<dbReference type="InterPro" id="IPR050185">
    <property type="entry name" value="Ub_carboxyl-term_hydrolase"/>
</dbReference>
<dbReference type="PANTHER" id="PTHR21646">
    <property type="entry name" value="UBIQUITIN CARBOXYL-TERMINAL HYDROLASE"/>
    <property type="match status" value="1"/>
</dbReference>
<dbReference type="GO" id="GO:0004843">
    <property type="term" value="F:cysteine-type deubiquitinase activity"/>
    <property type="evidence" value="ECO:0007669"/>
    <property type="project" value="InterPro"/>
</dbReference>
<dbReference type="SUPFAM" id="SSF54001">
    <property type="entry name" value="Cysteine proteinases"/>
    <property type="match status" value="1"/>
</dbReference>
<feature type="compositionally biased region" description="Low complexity" evidence="2">
    <location>
        <begin position="150"/>
        <end position="166"/>
    </location>
</feature>
<dbReference type="InterPro" id="IPR036873">
    <property type="entry name" value="Rhodanese-like_dom_sf"/>
</dbReference>
<feature type="compositionally biased region" description="Basic and acidic residues" evidence="2">
    <location>
        <begin position="12"/>
        <end position="27"/>
    </location>
</feature>
<feature type="region of interest" description="Disordered" evidence="2">
    <location>
        <begin position="142"/>
        <end position="231"/>
    </location>
</feature>
<evidence type="ECO:0008006" key="7">
    <source>
        <dbReference type="Google" id="ProtNLM"/>
    </source>
</evidence>
<dbReference type="GO" id="GO:0016579">
    <property type="term" value="P:protein deubiquitination"/>
    <property type="evidence" value="ECO:0007669"/>
    <property type="project" value="InterPro"/>
</dbReference>
<evidence type="ECO:0000313" key="5">
    <source>
        <dbReference type="EMBL" id="KAF2870254.1"/>
    </source>
</evidence>
<feature type="compositionally biased region" description="Pro residues" evidence="2">
    <location>
        <begin position="659"/>
        <end position="672"/>
    </location>
</feature>
<dbReference type="PROSITE" id="PS50206">
    <property type="entry name" value="RHODANESE_3"/>
    <property type="match status" value="1"/>
</dbReference>
<protein>
    <recommendedName>
        <fullName evidence="7">Cysteine proteinase</fullName>
    </recommendedName>
</protein>
<feature type="compositionally biased region" description="Pro residues" evidence="2">
    <location>
        <begin position="294"/>
        <end position="310"/>
    </location>
</feature>
<feature type="compositionally biased region" description="Low complexity" evidence="2">
    <location>
        <begin position="355"/>
        <end position="367"/>
    </location>
</feature>
<dbReference type="AlphaFoldDB" id="A0A7C8I3X5"/>
<dbReference type="EMBL" id="JAADJZ010000014">
    <property type="protein sequence ID" value="KAF2870254.1"/>
    <property type="molecule type" value="Genomic_DNA"/>
</dbReference>
<dbReference type="Pfam" id="PF00443">
    <property type="entry name" value="UCH"/>
    <property type="match status" value="1"/>
</dbReference>
<dbReference type="InterPro" id="IPR038765">
    <property type="entry name" value="Papain-like_cys_pep_sf"/>
</dbReference>
<dbReference type="Proteomes" id="UP000481861">
    <property type="component" value="Unassembled WGS sequence"/>
</dbReference>
<feature type="region of interest" description="Disordered" evidence="2">
    <location>
        <begin position="645"/>
        <end position="676"/>
    </location>
</feature>
<comment type="caution">
    <text evidence="5">The sequence shown here is derived from an EMBL/GenBank/DDBJ whole genome shotgun (WGS) entry which is preliminary data.</text>
</comment>
<dbReference type="SUPFAM" id="SSF52821">
    <property type="entry name" value="Rhodanese/Cell cycle control phosphatase"/>
    <property type="match status" value="1"/>
</dbReference>
<gene>
    <name evidence="5" type="ORF">BDV95DRAFT_546337</name>
</gene>
<dbReference type="PROSITE" id="PS50235">
    <property type="entry name" value="USP_3"/>
    <property type="match status" value="1"/>
</dbReference>
<evidence type="ECO:0000256" key="1">
    <source>
        <dbReference type="ARBA" id="ARBA00009085"/>
    </source>
</evidence>
<comment type="similarity">
    <text evidence="1">Belongs to the peptidase C19 family.</text>
</comment>
<dbReference type="Gene3D" id="3.90.70.10">
    <property type="entry name" value="Cysteine proteinases"/>
    <property type="match status" value="1"/>
</dbReference>
<dbReference type="Gene3D" id="3.40.250.10">
    <property type="entry name" value="Rhodanese-like domain"/>
    <property type="match status" value="1"/>
</dbReference>
<feature type="region of interest" description="Disordered" evidence="2">
    <location>
        <begin position="264"/>
        <end position="392"/>
    </location>
</feature>
<feature type="domain" description="USP" evidence="4">
    <location>
        <begin position="712"/>
        <end position="1086"/>
    </location>
</feature>
<accession>A0A7C8I3X5</accession>
<feature type="compositionally biased region" description="Low complexity" evidence="2">
    <location>
        <begin position="1"/>
        <end position="11"/>
    </location>
</feature>
<dbReference type="CDD" id="cd00158">
    <property type="entry name" value="RHOD"/>
    <property type="match status" value="1"/>
</dbReference>